<keyword evidence="2" id="KW-1133">Transmembrane helix</keyword>
<feature type="compositionally biased region" description="Low complexity" evidence="1">
    <location>
        <begin position="464"/>
        <end position="473"/>
    </location>
</feature>
<keyword evidence="4" id="KW-1185">Reference proteome</keyword>
<proteinExistence type="predicted"/>
<evidence type="ECO:0000256" key="2">
    <source>
        <dbReference type="SAM" id="Phobius"/>
    </source>
</evidence>
<dbReference type="OrthoDB" id="5427664at2759"/>
<feature type="region of interest" description="Disordered" evidence="1">
    <location>
        <begin position="444"/>
        <end position="473"/>
    </location>
</feature>
<evidence type="ECO:0000256" key="1">
    <source>
        <dbReference type="SAM" id="MobiDB-lite"/>
    </source>
</evidence>
<feature type="transmembrane region" description="Helical" evidence="2">
    <location>
        <begin position="223"/>
        <end position="246"/>
    </location>
</feature>
<reference evidence="3 4" key="1">
    <citation type="submission" date="2016-10" db="EMBL/GenBank/DDBJ databases">
        <title>Genome sequence of the basidiomycete white-rot fungus Trametes pubescens.</title>
        <authorList>
            <person name="Makela M.R."/>
            <person name="Granchi Z."/>
            <person name="Peng M."/>
            <person name="De Vries R.P."/>
            <person name="Grigoriev I."/>
            <person name="Riley R."/>
            <person name="Hilden K."/>
        </authorList>
    </citation>
    <scope>NUCLEOTIDE SEQUENCE [LARGE SCALE GENOMIC DNA]</scope>
    <source>
        <strain evidence="3 4">FBCC735</strain>
    </source>
</reference>
<accession>A0A1M2V3L5</accession>
<feature type="transmembrane region" description="Helical" evidence="2">
    <location>
        <begin position="169"/>
        <end position="191"/>
    </location>
</feature>
<dbReference type="OMA" id="QIQANCI"/>
<evidence type="ECO:0000313" key="4">
    <source>
        <dbReference type="Proteomes" id="UP000184267"/>
    </source>
</evidence>
<feature type="transmembrane region" description="Helical" evidence="2">
    <location>
        <begin position="67"/>
        <end position="86"/>
    </location>
</feature>
<comment type="caution">
    <text evidence="3">The sequence shown here is derived from an EMBL/GenBank/DDBJ whole genome shotgun (WGS) entry which is preliminary data.</text>
</comment>
<sequence length="515" mass="56323">MWCNQTSTILSDATLAALTCSASNDTLSQCIAICPNADLAGVGVRTAFYLQSVMNTLLVILSRRDSVPSAWASTLLTASLIIAAMVQKGNQTITLHHATLALNFATLSCISSLAVAPTLSIWRLSPESYYNRQLARHVLDTIHEDRASPARISSKDKAKIQRAQGKQRLFLAIALLTQVVLQWAWGVVLFVSPVYSQMNCSGDTTLIFFLAPFTAREINDKYMVVWVFWLLFSLGITLGMTIMLALTSPARARLATASNSSRASSLATRSSSMASTSRHTYTSSLAELFRSMCKAIPAWNDRDAQIIFWFNVAALVLWLVYIISAEIQIQANCIFDGENVISSFGQITALLLSMQPLWSVIVAIYRLPARQRRIERRRKREQQQDQLQALDGAKAPLTPSTASLHITLPGNRPASIPSPVRGRSRSVLVSADRFAPTAAVVAAPNGERGVPTPASPGRRRGGMRSRAPATTTTTTTQAVIDVYIPRTRTEEWNELVSLTHLPRAPAFSLPGNPLL</sequence>
<organism evidence="3 4">
    <name type="scientific">Trametes pubescens</name>
    <name type="common">White-rot fungus</name>
    <dbReference type="NCBI Taxonomy" id="154538"/>
    <lineage>
        <taxon>Eukaryota</taxon>
        <taxon>Fungi</taxon>
        <taxon>Dikarya</taxon>
        <taxon>Basidiomycota</taxon>
        <taxon>Agaricomycotina</taxon>
        <taxon>Agaricomycetes</taxon>
        <taxon>Polyporales</taxon>
        <taxon>Polyporaceae</taxon>
        <taxon>Trametes</taxon>
    </lineage>
</organism>
<evidence type="ECO:0000313" key="3">
    <source>
        <dbReference type="EMBL" id="OJT02168.1"/>
    </source>
</evidence>
<keyword evidence="2" id="KW-0472">Membrane</keyword>
<gene>
    <name evidence="3" type="ORF">TRAPUB_7283</name>
</gene>
<dbReference type="AlphaFoldDB" id="A0A1M2V3L5"/>
<dbReference type="EMBL" id="MNAD01001693">
    <property type="protein sequence ID" value="OJT02168.1"/>
    <property type="molecule type" value="Genomic_DNA"/>
</dbReference>
<feature type="transmembrane region" description="Helical" evidence="2">
    <location>
        <begin position="306"/>
        <end position="324"/>
    </location>
</feature>
<feature type="transmembrane region" description="Helical" evidence="2">
    <location>
        <begin position="344"/>
        <end position="367"/>
    </location>
</feature>
<protein>
    <submittedName>
        <fullName evidence="3">Uncharacterized protein</fullName>
    </submittedName>
</protein>
<feature type="region of interest" description="Disordered" evidence="1">
    <location>
        <begin position="401"/>
        <end position="421"/>
    </location>
</feature>
<feature type="transmembrane region" description="Helical" evidence="2">
    <location>
        <begin position="98"/>
        <end position="122"/>
    </location>
</feature>
<dbReference type="Proteomes" id="UP000184267">
    <property type="component" value="Unassembled WGS sequence"/>
</dbReference>
<keyword evidence="2" id="KW-0812">Transmembrane</keyword>
<name>A0A1M2V3L5_TRAPU</name>